<accession>A0AAD9J4E9</accession>
<keyword evidence="3" id="KW-1185">Reference proteome</keyword>
<organism evidence="2 3">
    <name type="scientific">Paralvinella palmiformis</name>
    <dbReference type="NCBI Taxonomy" id="53620"/>
    <lineage>
        <taxon>Eukaryota</taxon>
        <taxon>Metazoa</taxon>
        <taxon>Spiralia</taxon>
        <taxon>Lophotrochozoa</taxon>
        <taxon>Annelida</taxon>
        <taxon>Polychaeta</taxon>
        <taxon>Sedentaria</taxon>
        <taxon>Canalipalpata</taxon>
        <taxon>Terebellida</taxon>
        <taxon>Terebelliformia</taxon>
        <taxon>Alvinellidae</taxon>
        <taxon>Paralvinella</taxon>
    </lineage>
</organism>
<feature type="region of interest" description="Disordered" evidence="1">
    <location>
        <begin position="28"/>
        <end position="49"/>
    </location>
</feature>
<name>A0AAD9J4E9_9ANNE</name>
<dbReference type="EMBL" id="JAODUP010000625">
    <property type="protein sequence ID" value="KAK2146204.1"/>
    <property type="molecule type" value="Genomic_DNA"/>
</dbReference>
<evidence type="ECO:0000256" key="1">
    <source>
        <dbReference type="SAM" id="MobiDB-lite"/>
    </source>
</evidence>
<dbReference type="AlphaFoldDB" id="A0AAD9J4E9"/>
<evidence type="ECO:0000313" key="3">
    <source>
        <dbReference type="Proteomes" id="UP001208570"/>
    </source>
</evidence>
<sequence>MARTLTVDEDIRQEQQELRRMLPQLLSGRLQQELPEEAGEPPGDLKLPRQSEEELLCLERKLANKHFEKKMNLSGEMKKQRKPQTGGRGEREEEDIVEIPLSDDISFL</sequence>
<reference evidence="2" key="1">
    <citation type="journal article" date="2023" name="Mol. Biol. Evol.">
        <title>Third-Generation Sequencing Reveals the Adaptive Role of the Epigenome in Three Deep-Sea Polychaetes.</title>
        <authorList>
            <person name="Perez M."/>
            <person name="Aroh O."/>
            <person name="Sun Y."/>
            <person name="Lan Y."/>
            <person name="Juniper S.K."/>
            <person name="Young C.R."/>
            <person name="Angers B."/>
            <person name="Qian P.Y."/>
        </authorList>
    </citation>
    <scope>NUCLEOTIDE SEQUENCE</scope>
    <source>
        <strain evidence="2">P08H-3</strain>
    </source>
</reference>
<evidence type="ECO:0000313" key="2">
    <source>
        <dbReference type="EMBL" id="KAK2146204.1"/>
    </source>
</evidence>
<dbReference type="Proteomes" id="UP001208570">
    <property type="component" value="Unassembled WGS sequence"/>
</dbReference>
<feature type="region of interest" description="Disordered" evidence="1">
    <location>
        <begin position="68"/>
        <end position="96"/>
    </location>
</feature>
<protein>
    <submittedName>
        <fullName evidence="2">Uncharacterized protein</fullName>
    </submittedName>
</protein>
<comment type="caution">
    <text evidence="2">The sequence shown here is derived from an EMBL/GenBank/DDBJ whole genome shotgun (WGS) entry which is preliminary data.</text>
</comment>
<gene>
    <name evidence="2" type="ORF">LSH36_625g01006</name>
</gene>
<proteinExistence type="predicted"/>